<reference evidence="8" key="2">
    <citation type="submission" date="2014-05" db="EMBL/GenBank/DDBJ databases">
        <title>Draft genome sequence of Virgibacillus massiliensis Vm-5.</title>
        <authorList>
            <person name="Khelaifia S."/>
            <person name="Croce O."/>
            <person name="Lagier J.C."/>
            <person name="Raoult D."/>
        </authorList>
    </citation>
    <scope>NUCLEOTIDE SEQUENCE [LARGE SCALE GENOMIC DNA]</scope>
    <source>
        <strain evidence="8">Vm-5</strain>
    </source>
</reference>
<accession>A0A024Q9J0</accession>
<dbReference type="Gene3D" id="3.60.20.10">
    <property type="entry name" value="Glutamine Phosphoribosylpyrophosphate, subunit 1, domain 1"/>
    <property type="match status" value="1"/>
</dbReference>
<keyword evidence="6" id="KW-0472">Membrane</keyword>
<keyword evidence="5" id="KW-0479">Metal-binding</keyword>
<dbReference type="Gene3D" id="1.10.1400.10">
    <property type="match status" value="1"/>
</dbReference>
<evidence type="ECO:0000256" key="3">
    <source>
        <dbReference type="ARBA" id="ARBA00023145"/>
    </source>
</evidence>
<dbReference type="STRING" id="1462526.BN990_01151"/>
<dbReference type="PANTHER" id="PTHR34218:SF4">
    <property type="entry name" value="ACYL-HOMOSERINE LACTONE ACYLASE QUIP"/>
    <property type="match status" value="1"/>
</dbReference>
<evidence type="ECO:0000256" key="6">
    <source>
        <dbReference type="SAM" id="Phobius"/>
    </source>
</evidence>
<dbReference type="SUPFAM" id="SSF56235">
    <property type="entry name" value="N-terminal nucleophile aminohydrolases (Ntn hydrolases)"/>
    <property type="match status" value="1"/>
</dbReference>
<keyword evidence="2" id="KW-0378">Hydrolase</keyword>
<dbReference type="Pfam" id="PF01804">
    <property type="entry name" value="Penicil_amidase"/>
    <property type="match status" value="1"/>
</dbReference>
<dbReference type="EMBL" id="CCDP010000001">
    <property type="protein sequence ID" value="CDQ38875.1"/>
    <property type="molecule type" value="Genomic_DNA"/>
</dbReference>
<dbReference type="InterPro" id="IPR043146">
    <property type="entry name" value="Penicillin_amidase_N_B-knob"/>
</dbReference>
<comment type="cofactor">
    <cofactor evidence="5">
        <name>Ca(2+)</name>
        <dbReference type="ChEBI" id="CHEBI:29108"/>
    </cofactor>
    <text evidence="5">Binds 1 Ca(2+) ion per dimer.</text>
</comment>
<dbReference type="AlphaFoldDB" id="A0A024Q9J0"/>
<name>A0A024Q9J0_9BACI</name>
<dbReference type="InterPro" id="IPR014395">
    <property type="entry name" value="Pen/GL7ACA/AHL_acylase"/>
</dbReference>
<dbReference type="GO" id="GO:0046872">
    <property type="term" value="F:metal ion binding"/>
    <property type="evidence" value="ECO:0007669"/>
    <property type="project" value="UniProtKB-KW"/>
</dbReference>
<keyword evidence="5" id="KW-0106">Calcium</keyword>
<comment type="caution">
    <text evidence="7">The sequence shown here is derived from an EMBL/GenBank/DDBJ whole genome shotgun (WGS) entry which is preliminary data.</text>
</comment>
<dbReference type="GO" id="GO:0017000">
    <property type="term" value="P:antibiotic biosynthetic process"/>
    <property type="evidence" value="ECO:0007669"/>
    <property type="project" value="InterPro"/>
</dbReference>
<evidence type="ECO:0000256" key="2">
    <source>
        <dbReference type="ARBA" id="ARBA00022801"/>
    </source>
</evidence>
<organism evidence="7 8">
    <name type="scientific">Virgibacillus massiliensis</name>
    <dbReference type="NCBI Taxonomy" id="1462526"/>
    <lineage>
        <taxon>Bacteria</taxon>
        <taxon>Bacillati</taxon>
        <taxon>Bacillota</taxon>
        <taxon>Bacilli</taxon>
        <taxon>Bacillales</taxon>
        <taxon>Bacillaceae</taxon>
        <taxon>Virgibacillus</taxon>
    </lineage>
</organism>
<dbReference type="PIRSF" id="PIRSF001227">
    <property type="entry name" value="Pen_acylase"/>
    <property type="match status" value="1"/>
</dbReference>
<feature type="transmembrane region" description="Helical" evidence="6">
    <location>
        <begin position="20"/>
        <end position="43"/>
    </location>
</feature>
<reference evidence="7 8" key="1">
    <citation type="submission" date="2014-03" db="EMBL/GenBank/DDBJ databases">
        <authorList>
            <person name="Urmite Genomes U."/>
        </authorList>
    </citation>
    <scope>NUCLEOTIDE SEQUENCE [LARGE SCALE GENOMIC DNA]</scope>
    <source>
        <strain evidence="7 8">Vm-5</strain>
    </source>
</reference>
<dbReference type="RefSeq" id="WP_038242863.1">
    <property type="nucleotide sequence ID" value="NZ_BNER01000003.1"/>
</dbReference>
<sequence length="794" mass="90516">MEERVFDKQPHRQERKKKKFAFITSGILLLTIGSLILFVNAFIGRSVEQVNGTINLPILKEQVQVITDENGVPHIKAANDHDLYVAQGYVQAQYRLFQMEMSRRQASGTLSEVVGEAAIDQDKYFRTLGLRRAATKSYDIYSEQAKQVLQYFSDGVNAYVDEAIRTNRLPIEFTLMGIKPEAWTPIDSLTIGKYMAFDLGGHWERQAFNYYLLQNYPENKAYELFPDYPEEKPVIMEEPYVSIPESFDKAIIPPAFNGSNNWVVSGDKTASGLPLLADDPHLGLATPSIWLQMQLESDTNHVSGVIFAGVPGIILGHNDTIAWGVTNTGPDVQQLYLEKQHPERENQFYYEGKWEKATVIEEPIKVKNEETLDYHVVETRHGPIISEFAEESGKDTMLSLRWTALEPTTELEAILEINRASDWSSFEKGLEKFLVPAQNFVFAQKNGTIAYKANGNIPIYQDGTDALLPLPGWEKESEWKGYIPFEQLPRIVNPAKGYIATANNKITTEDYPYHISNVWAQPYRYERIAEVLESSNALTVRDMQDLQMDTKNMQAEEFVPVFLSILRNMNISEKEKQAVNVMKKWDYHDEATAVQPLIFHHWMNELEAIIYQDIPDNMMDLFGSRGQTTDELIRKSVEGKDAIWVENAGGLQQVVKDALTNSLNKLENDFGKKMNDWQWGDYHQVSFRHPLSEINPVLEFFFNNEAPLPVGGSKVTPMAAAYKTETGIVNHGASWRFVVDMEEPKKGYHIVGPGQSGHFKSDWYHDQLTDWVHGSYHETTLSQSQGNLLIFQPE</sequence>
<feature type="active site" description="Nucleophile" evidence="4">
    <location>
        <position position="259"/>
    </location>
</feature>
<keyword evidence="6" id="KW-1133">Transmembrane helix</keyword>
<keyword evidence="3" id="KW-0865">Zymogen</keyword>
<dbReference type="OrthoDB" id="9759796at2"/>
<dbReference type="MEROPS" id="S45.003"/>
<gene>
    <name evidence="7" type="primary">acyII</name>
    <name evidence="7" type="ORF">BN990_01151</name>
</gene>
<evidence type="ECO:0000313" key="7">
    <source>
        <dbReference type="EMBL" id="CDQ38875.1"/>
    </source>
</evidence>
<dbReference type="Proteomes" id="UP000028875">
    <property type="component" value="Unassembled WGS sequence"/>
</dbReference>
<keyword evidence="8" id="KW-1185">Reference proteome</keyword>
<keyword evidence="6" id="KW-0812">Transmembrane</keyword>
<dbReference type="InterPro" id="IPR043147">
    <property type="entry name" value="Penicillin_amidase_A-knob"/>
</dbReference>
<dbReference type="eggNOG" id="COG2366">
    <property type="taxonomic scope" value="Bacteria"/>
</dbReference>
<dbReference type="GO" id="GO:0016811">
    <property type="term" value="F:hydrolase activity, acting on carbon-nitrogen (but not peptide) bonds, in linear amides"/>
    <property type="evidence" value="ECO:0007669"/>
    <property type="project" value="InterPro"/>
</dbReference>
<dbReference type="Gene3D" id="2.30.120.10">
    <property type="match status" value="1"/>
</dbReference>
<dbReference type="InterPro" id="IPR002692">
    <property type="entry name" value="S45"/>
</dbReference>
<comment type="similarity">
    <text evidence="1">Belongs to the peptidase S45 family.</text>
</comment>
<evidence type="ECO:0000256" key="4">
    <source>
        <dbReference type="PIRSR" id="PIRSR001227-1"/>
    </source>
</evidence>
<dbReference type="Gene3D" id="1.10.439.10">
    <property type="entry name" value="Penicillin Amidohydrolase, domain 1"/>
    <property type="match status" value="1"/>
</dbReference>
<dbReference type="InterPro" id="IPR029055">
    <property type="entry name" value="Ntn_hydrolases_N"/>
</dbReference>
<proteinExistence type="inferred from homology"/>
<evidence type="ECO:0000313" key="8">
    <source>
        <dbReference type="Proteomes" id="UP000028875"/>
    </source>
</evidence>
<dbReference type="PANTHER" id="PTHR34218">
    <property type="entry name" value="PEPTIDASE S45 PENICILLIN AMIDASE"/>
    <property type="match status" value="1"/>
</dbReference>
<dbReference type="CDD" id="cd03747">
    <property type="entry name" value="Ntn_PGA_like"/>
    <property type="match status" value="1"/>
</dbReference>
<dbReference type="InterPro" id="IPR023343">
    <property type="entry name" value="Penicillin_amidase_dom1"/>
</dbReference>
<evidence type="ECO:0000256" key="1">
    <source>
        <dbReference type="ARBA" id="ARBA00006586"/>
    </source>
</evidence>
<feature type="binding site" evidence="5">
    <location>
        <position position="331"/>
    </location>
    <ligand>
        <name>Ca(2+)</name>
        <dbReference type="ChEBI" id="CHEBI:29108"/>
    </ligand>
</feature>
<evidence type="ECO:0000256" key="5">
    <source>
        <dbReference type="PIRSR" id="PIRSR001227-2"/>
    </source>
</evidence>
<protein>
    <submittedName>
        <fullName evidence="7">Penicillin acylase 2</fullName>
    </submittedName>
</protein>